<evidence type="ECO:0000259" key="5">
    <source>
        <dbReference type="Pfam" id="PF20511"/>
    </source>
</evidence>
<dbReference type="PANTHER" id="PTHR42742">
    <property type="entry name" value="TRANSCRIPTIONAL REPRESSOR MPRA"/>
    <property type="match status" value="1"/>
</dbReference>
<keyword evidence="7" id="KW-1185">Reference proteome</keyword>
<keyword evidence="1 3" id="KW-0479">Metal-binding</keyword>
<dbReference type="InterPro" id="IPR014628">
    <property type="entry name" value="Man6P_isomerase_Firm_short"/>
</dbReference>
<dbReference type="STRING" id="1940790.L21SP3_00615"/>
<dbReference type="InterPro" id="IPR046457">
    <property type="entry name" value="PMI_typeI_cat"/>
</dbReference>
<dbReference type="GO" id="GO:0004476">
    <property type="term" value="F:mannose-6-phosphate isomerase activity"/>
    <property type="evidence" value="ECO:0007669"/>
    <property type="project" value="UniProtKB-EC"/>
</dbReference>
<dbReference type="CDD" id="cd07010">
    <property type="entry name" value="cupin_PMI_type_I_N_bac"/>
    <property type="match status" value="1"/>
</dbReference>
<feature type="domain" description="Phosphomannose isomerase type I catalytic" evidence="5">
    <location>
        <begin position="8"/>
        <end position="115"/>
    </location>
</feature>
<gene>
    <name evidence="6" type="primary">gmuF</name>
    <name evidence="6" type="ORF">L21SP3_00615</name>
</gene>
<dbReference type="GO" id="GO:0005975">
    <property type="term" value="P:carbohydrate metabolic process"/>
    <property type="evidence" value="ECO:0007669"/>
    <property type="project" value="InterPro"/>
</dbReference>
<dbReference type="PIRSF" id="PIRSF036894">
    <property type="entry name" value="PMI_Firm_short"/>
    <property type="match status" value="1"/>
</dbReference>
<feature type="binding site" evidence="3">
    <location>
        <position position="100"/>
    </location>
    <ligand>
        <name>Zn(2+)</name>
        <dbReference type="ChEBI" id="CHEBI:29105"/>
    </ligand>
</feature>
<keyword evidence="6" id="KW-0413">Isomerase</keyword>
<dbReference type="InterPro" id="IPR014710">
    <property type="entry name" value="RmlC-like_jellyroll"/>
</dbReference>
<feature type="active site" evidence="4">
    <location>
        <position position="195"/>
    </location>
</feature>
<reference evidence="7" key="1">
    <citation type="submission" date="2017-02" db="EMBL/GenBank/DDBJ databases">
        <title>Comparative genomics and description of representatives of a novel lineage of planctomycetes thriving in anoxic sediments.</title>
        <authorList>
            <person name="Spring S."/>
            <person name="Bunk B."/>
            <person name="Sproer C."/>
            <person name="Klenk H.-P."/>
        </authorList>
    </citation>
    <scope>NUCLEOTIDE SEQUENCE [LARGE SCALE GENOMIC DNA]</scope>
    <source>
        <strain evidence="7">L21-RPul-D3</strain>
    </source>
</reference>
<protein>
    <submittedName>
        <fullName evidence="6">Putative mannose-6-phosphate isomerase GmuF</fullName>
        <ecNumber evidence="6">5.3.1.8</ecNumber>
    </submittedName>
</protein>
<dbReference type="EC" id="5.3.1.8" evidence="6"/>
<dbReference type="SUPFAM" id="SSF51182">
    <property type="entry name" value="RmlC-like cupins"/>
    <property type="match status" value="1"/>
</dbReference>
<dbReference type="InterPro" id="IPR011051">
    <property type="entry name" value="RmlC_Cupin_sf"/>
</dbReference>
<sequence length="313" mass="34621">MIYPIKFEPILVEKVWGGNSICSKYLNNPSDNRKIGESWLLSDIPGARSKIVNGQLKGLSINEIIERYPSELFGGGFSGGSFPLMIKIIDAGDRLSLQVHPDKKTCEQTGKGNPKTECWYILDAQPDSFIYKGLKEGVTPEQLREGIENSDCERLLQKVPVSPGECHFIPSGTFHAIGSGILIAEIQQPSDTTYRVYDWGRMGQDGNPRQLHIKEALECIENMPDPANNPATEGRLVEAEEFSVDKKSLNAGEAFRWDKGEMAAVFAAEGKGLIEGNFEGQVSYSPGECIILPYCFEGKIKADKKTDMLISRI</sequence>
<name>A0A1Q2HNI6_9BACT</name>
<comment type="cofactor">
    <cofactor evidence="3">
        <name>Zn(2+)</name>
        <dbReference type="ChEBI" id="CHEBI:29105"/>
    </cofactor>
    <text evidence="3">Binds 1 zinc ion per subunit.</text>
</comment>
<feature type="binding site" evidence="3">
    <location>
        <position position="117"/>
    </location>
    <ligand>
        <name>Zn(2+)</name>
        <dbReference type="ChEBI" id="CHEBI:29105"/>
    </ligand>
</feature>
<dbReference type="PANTHER" id="PTHR42742:SF3">
    <property type="entry name" value="FRUCTOKINASE"/>
    <property type="match status" value="1"/>
</dbReference>
<dbReference type="KEGG" id="pbu:L21SP3_00615"/>
<dbReference type="RefSeq" id="WP_077539293.1">
    <property type="nucleotide sequence ID" value="NZ_CP019633.1"/>
</dbReference>
<organism evidence="6 7">
    <name type="scientific">Sedimentisphaera cyanobacteriorum</name>
    <dbReference type="NCBI Taxonomy" id="1940790"/>
    <lineage>
        <taxon>Bacteria</taxon>
        <taxon>Pseudomonadati</taxon>
        <taxon>Planctomycetota</taxon>
        <taxon>Phycisphaerae</taxon>
        <taxon>Sedimentisphaerales</taxon>
        <taxon>Sedimentisphaeraceae</taxon>
        <taxon>Sedimentisphaera</taxon>
    </lineage>
</organism>
<dbReference type="Proteomes" id="UP000188273">
    <property type="component" value="Chromosome"/>
</dbReference>
<dbReference type="GO" id="GO:0008270">
    <property type="term" value="F:zinc ion binding"/>
    <property type="evidence" value="ECO:0007669"/>
    <property type="project" value="InterPro"/>
</dbReference>
<dbReference type="AlphaFoldDB" id="A0A1Q2HNI6"/>
<dbReference type="OrthoDB" id="9808275at2"/>
<dbReference type="Pfam" id="PF20511">
    <property type="entry name" value="PMI_typeI_cat"/>
    <property type="match status" value="1"/>
</dbReference>
<feature type="binding site" evidence="3">
    <location>
        <position position="175"/>
    </location>
    <ligand>
        <name>Zn(2+)</name>
        <dbReference type="ChEBI" id="CHEBI:29105"/>
    </ligand>
</feature>
<evidence type="ECO:0000313" key="7">
    <source>
        <dbReference type="Proteomes" id="UP000188273"/>
    </source>
</evidence>
<evidence type="ECO:0000313" key="6">
    <source>
        <dbReference type="EMBL" id="AQQ08824.1"/>
    </source>
</evidence>
<evidence type="ECO:0000256" key="3">
    <source>
        <dbReference type="PIRSR" id="PIRSR036894-1"/>
    </source>
</evidence>
<dbReference type="Gene3D" id="2.60.120.10">
    <property type="entry name" value="Jelly Rolls"/>
    <property type="match status" value="1"/>
</dbReference>
<keyword evidence="2 3" id="KW-0862">Zinc</keyword>
<dbReference type="EMBL" id="CP019633">
    <property type="protein sequence ID" value="AQQ08824.1"/>
    <property type="molecule type" value="Genomic_DNA"/>
</dbReference>
<evidence type="ECO:0000256" key="1">
    <source>
        <dbReference type="ARBA" id="ARBA00022723"/>
    </source>
</evidence>
<dbReference type="InterPro" id="IPR051804">
    <property type="entry name" value="Carb_Metab_Reg_Kinase/Isom"/>
</dbReference>
<accession>A0A1Q2HNI6</accession>
<evidence type="ECO:0000256" key="4">
    <source>
        <dbReference type="PIRSR" id="PIRSR036894-2"/>
    </source>
</evidence>
<proteinExistence type="predicted"/>
<evidence type="ECO:0000256" key="2">
    <source>
        <dbReference type="ARBA" id="ARBA00022833"/>
    </source>
</evidence>